<dbReference type="InterPro" id="IPR028995">
    <property type="entry name" value="Glyco_hydro_57/38_cen_sf"/>
</dbReference>
<evidence type="ECO:0000313" key="6">
    <source>
        <dbReference type="EMBL" id="HCL04183.1"/>
    </source>
</evidence>
<dbReference type="Pfam" id="PF07748">
    <property type="entry name" value="Glyco_hydro_38C"/>
    <property type="match status" value="1"/>
</dbReference>
<dbReference type="InterPro" id="IPR041147">
    <property type="entry name" value="GH38_C"/>
</dbReference>
<accession>A0A3D2XC71</accession>
<dbReference type="InterPro" id="IPR011330">
    <property type="entry name" value="Glyco_hydro/deAcase_b/a-brl"/>
</dbReference>
<dbReference type="GO" id="GO:0030246">
    <property type="term" value="F:carbohydrate binding"/>
    <property type="evidence" value="ECO:0007669"/>
    <property type="project" value="InterPro"/>
</dbReference>
<keyword evidence="3" id="KW-0378">Hydrolase</keyword>
<comment type="similarity">
    <text evidence="1">Belongs to the glycosyl hydrolase 38 family.</text>
</comment>
<evidence type="ECO:0000256" key="3">
    <source>
        <dbReference type="ARBA" id="ARBA00022801"/>
    </source>
</evidence>
<dbReference type="Gene3D" id="2.70.98.30">
    <property type="entry name" value="Golgi alpha-mannosidase II, domain 4"/>
    <property type="match status" value="1"/>
</dbReference>
<dbReference type="SUPFAM" id="SSF88688">
    <property type="entry name" value="Families 57/38 glycoside transferase middle domain"/>
    <property type="match status" value="1"/>
</dbReference>
<dbReference type="PANTHER" id="PTHR46017">
    <property type="entry name" value="ALPHA-MANNOSIDASE 2C1"/>
    <property type="match status" value="1"/>
</dbReference>
<organism evidence="6 7">
    <name type="scientific">Lachnoclostridium phytofermentans</name>
    <dbReference type="NCBI Taxonomy" id="66219"/>
    <lineage>
        <taxon>Bacteria</taxon>
        <taxon>Bacillati</taxon>
        <taxon>Bacillota</taxon>
        <taxon>Clostridia</taxon>
        <taxon>Lachnospirales</taxon>
        <taxon>Lachnospiraceae</taxon>
    </lineage>
</organism>
<dbReference type="GO" id="GO:0046872">
    <property type="term" value="F:metal ion binding"/>
    <property type="evidence" value="ECO:0007669"/>
    <property type="project" value="UniProtKB-KW"/>
</dbReference>
<protein>
    <submittedName>
        <fullName evidence="6">Alpha-mannosidase</fullName>
    </submittedName>
</protein>
<keyword evidence="4" id="KW-0326">Glycosidase</keyword>
<dbReference type="InterPro" id="IPR011682">
    <property type="entry name" value="Glyco_hydro_38_C"/>
</dbReference>
<sequence length="942" mass="108779">MKEKAIGYVVPHTHWDREWRYPIWENRLYLRDLMEELIDTLEKNPDFKSFLMDGQVIAILDYLEICPEKEKVLKKLISENRIQIGPWYTLPDLYPVSGESIVRNLLKGKIVAQELGGYLKIGYESFGWGQPSQLPQIYKGFDIDTVIVSKNVDKSRAPRCEFIWVGADGTKVLATRLGDDARANFFMNAYLKIMTGKEYKSEEYEYQYGRDGQIYHQGDREHIQDYFLLEETGKIHKEYIEEAVKKAWHGMKDTLLPDHRIMMDGTDSTTSQPKLMELLQEINKQIEEIEFRSSSLEEYVSILKDKLNFDDVIEIHGEMRDGPTTSLSGNALMTRAYIKTLNKNVQNKLFGMTEPVSAINMLLGEKYEEKFLNKAMDYLLLSHPHDSINGVTQDKTADDVVYRLSQAGEIADTVYNRGLQQIIKKIDFSKYEKEDLILVVFNQGAKARREIIEVHIDTPQDRSIWDFCIEDSKGNKRELQFAERNEVVTPVVHLHARPYPYYADRHRVFFDTGEVPAGGYEVYRLIETDTFIRKTKFWAKTRKTDGRELATGCDFMENDIIRVKVNSDGSITITDKRINETYGPLNYYESTGDVGDYWMYYPPYSNKTYTSKGIHTSIYLKENGNLSATIGVDMVMHLPKYAYRPDNYIRGKSERSEELQELPITTYYTLKKDSDQVEVKVIIDNKCMDHRMSVLMETGVKTDTACAQGHFTVDERPALPRKDEDGRYYNELTTQPMQNFLSLYDGNRGFAVITDCLGEYELRKDHASTVAFTLFRAVRNIICTEFRSEGYFPNQDGGQLLRKLQYHYAISPQREDFTKEDLARKAEEFNVPLKPIQTSVPSSGKGILPLSYSFYEVSGKVNVSCLKKGIEDNTIILRVYNSNKTREDVTVKLNGKIQKAELTDLKEEFVQELDIEGNTIKLVIPANKIYTIKFTLTPICVL</sequence>
<dbReference type="AlphaFoldDB" id="A0A3D2XC71"/>
<dbReference type="SUPFAM" id="SSF74650">
    <property type="entry name" value="Galactose mutarotase-like"/>
    <property type="match status" value="1"/>
</dbReference>
<dbReference type="Proteomes" id="UP000262969">
    <property type="component" value="Unassembled WGS sequence"/>
</dbReference>
<evidence type="ECO:0000256" key="4">
    <source>
        <dbReference type="ARBA" id="ARBA00023295"/>
    </source>
</evidence>
<dbReference type="InterPro" id="IPR000602">
    <property type="entry name" value="Glyco_hydro_38_N"/>
</dbReference>
<dbReference type="InterPro" id="IPR037094">
    <property type="entry name" value="Glyco_hydro_38_cen_sf"/>
</dbReference>
<evidence type="ECO:0000313" key="7">
    <source>
        <dbReference type="Proteomes" id="UP000262969"/>
    </source>
</evidence>
<dbReference type="Gene3D" id="2.60.40.2210">
    <property type="match status" value="1"/>
</dbReference>
<dbReference type="GO" id="GO:0004559">
    <property type="term" value="F:alpha-mannosidase activity"/>
    <property type="evidence" value="ECO:0007669"/>
    <property type="project" value="InterPro"/>
</dbReference>
<dbReference type="InterPro" id="IPR011013">
    <property type="entry name" value="Gal_mutarotase_sf_dom"/>
</dbReference>
<keyword evidence="2" id="KW-0479">Metal-binding</keyword>
<dbReference type="Pfam" id="PF17677">
    <property type="entry name" value="Glyco_hydro38C2"/>
    <property type="match status" value="1"/>
</dbReference>
<dbReference type="InterPro" id="IPR027291">
    <property type="entry name" value="Glyco_hydro_38_N_sf"/>
</dbReference>
<dbReference type="GO" id="GO:0006013">
    <property type="term" value="P:mannose metabolic process"/>
    <property type="evidence" value="ECO:0007669"/>
    <property type="project" value="InterPro"/>
</dbReference>
<dbReference type="EMBL" id="DPVV01000573">
    <property type="protein sequence ID" value="HCL04183.1"/>
    <property type="molecule type" value="Genomic_DNA"/>
</dbReference>
<comment type="caution">
    <text evidence="6">The sequence shown here is derived from an EMBL/GenBank/DDBJ whole genome shotgun (WGS) entry which is preliminary data.</text>
</comment>
<dbReference type="Gene3D" id="3.20.110.10">
    <property type="entry name" value="Glycoside hydrolase 38, N terminal domain"/>
    <property type="match status" value="1"/>
</dbReference>
<dbReference type="Pfam" id="PF01074">
    <property type="entry name" value="Glyco_hydro_38N"/>
    <property type="match status" value="1"/>
</dbReference>
<dbReference type="InterPro" id="IPR015341">
    <property type="entry name" value="Glyco_hydro_38_cen"/>
</dbReference>
<dbReference type="Gene3D" id="2.60.40.2220">
    <property type="match status" value="1"/>
</dbReference>
<gene>
    <name evidence="6" type="ORF">DHW61_17555</name>
</gene>
<evidence type="ECO:0000256" key="2">
    <source>
        <dbReference type="ARBA" id="ARBA00022723"/>
    </source>
</evidence>
<reference evidence="6 7" key="1">
    <citation type="journal article" date="2018" name="Nat. Biotechnol.">
        <title>A standardized bacterial taxonomy based on genome phylogeny substantially revises the tree of life.</title>
        <authorList>
            <person name="Parks D.H."/>
            <person name="Chuvochina M."/>
            <person name="Waite D.W."/>
            <person name="Rinke C."/>
            <person name="Skarshewski A."/>
            <person name="Chaumeil P.A."/>
            <person name="Hugenholtz P."/>
        </authorList>
    </citation>
    <scope>NUCLEOTIDE SEQUENCE [LARGE SCALE GENOMIC DNA]</scope>
    <source>
        <strain evidence="6">UBA11728</strain>
    </source>
</reference>
<evidence type="ECO:0000256" key="1">
    <source>
        <dbReference type="ARBA" id="ARBA00009792"/>
    </source>
</evidence>
<dbReference type="PANTHER" id="PTHR46017:SF2">
    <property type="entry name" value="MANNOSYLGLYCERATE HYDROLASE"/>
    <property type="match status" value="1"/>
</dbReference>
<dbReference type="GO" id="GO:0009313">
    <property type="term" value="P:oligosaccharide catabolic process"/>
    <property type="evidence" value="ECO:0007669"/>
    <property type="project" value="TreeGrafter"/>
</dbReference>
<evidence type="ECO:0000259" key="5">
    <source>
        <dbReference type="SMART" id="SM00872"/>
    </source>
</evidence>
<dbReference type="SUPFAM" id="SSF88713">
    <property type="entry name" value="Glycoside hydrolase/deacetylase"/>
    <property type="match status" value="1"/>
</dbReference>
<feature type="domain" description="Glycoside hydrolase family 38 central" evidence="5">
    <location>
        <begin position="334"/>
        <end position="404"/>
    </location>
</feature>
<name>A0A3D2XC71_9FIRM</name>
<dbReference type="SMART" id="SM00872">
    <property type="entry name" value="Alpha-mann_mid"/>
    <property type="match status" value="1"/>
</dbReference>
<dbReference type="Gene3D" id="1.20.1270.50">
    <property type="entry name" value="Glycoside hydrolase family 38, central domain"/>
    <property type="match status" value="1"/>
</dbReference>
<proteinExistence type="inferred from homology"/>